<reference evidence="1 2" key="1">
    <citation type="submission" date="2021-04" db="EMBL/GenBank/DDBJ databases">
        <title>Genomics, taxonomy and metabolism of representatives of sulfur bacteria of the genus Thiothrix: Thiothrix fructosivorans QT, Thiothrix unzii A1T and three new species, Thiothrix subterranea sp. nov., Thiothrix litoralis sp. nov. and 'Candidatus Thiothrix anitrata' sp. nov.</title>
        <authorList>
            <person name="Ravin N.V."/>
            <person name="Smolyakov D."/>
            <person name="Rudenko T.S."/>
            <person name="Mardanov A.V."/>
            <person name="Beletsky A.V."/>
            <person name="Markov N.D."/>
            <person name="Fomenkov A.I."/>
            <person name="Roberts R.J."/>
            <person name="Karnachuk O.V."/>
            <person name="Novikov A."/>
            <person name="Grabovich M.Y."/>
        </authorList>
    </citation>
    <scope>NUCLEOTIDE SEQUENCE [LARGE SCALE GENOMIC DNA]</scope>
    <source>
        <strain evidence="1 2">A52</strain>
    </source>
</reference>
<dbReference type="Pfam" id="PF05534">
    <property type="entry name" value="HicB"/>
    <property type="match status" value="1"/>
</dbReference>
<evidence type="ECO:0000313" key="1">
    <source>
        <dbReference type="EMBL" id="QTR51483.1"/>
    </source>
</evidence>
<organism evidence="1 2">
    <name type="scientific">Candidatus Thiothrix anitrata</name>
    <dbReference type="NCBI Taxonomy" id="2823902"/>
    <lineage>
        <taxon>Bacteria</taxon>
        <taxon>Pseudomonadati</taxon>
        <taxon>Pseudomonadota</taxon>
        <taxon>Gammaproteobacteria</taxon>
        <taxon>Thiotrichales</taxon>
        <taxon>Thiotrichaceae</taxon>
        <taxon>Thiothrix</taxon>
    </lineage>
</organism>
<accession>A0ABX7X7Y4</accession>
<proteinExistence type="predicted"/>
<protein>
    <submittedName>
        <fullName evidence="1">Toxin-antitoxin system HicB family antitoxin</fullName>
    </submittedName>
</protein>
<keyword evidence="2" id="KW-1185">Reference proteome</keyword>
<evidence type="ECO:0000313" key="2">
    <source>
        <dbReference type="Proteomes" id="UP000672027"/>
    </source>
</evidence>
<sequence length="71" mass="8116">MSAITLRLPDDKHQRLKILAEQRGTSINQLLNEMATLLLADFDAETRFRLRAERGRGKTEHGLELLRKAMG</sequence>
<gene>
    <name evidence="1" type="ORF">J8380_08055</name>
</gene>
<name>A0ABX7X7Y4_9GAMM</name>
<dbReference type="InterPro" id="IPR010985">
    <property type="entry name" value="Ribbon_hlx_hlx"/>
</dbReference>
<dbReference type="InterPro" id="IPR008651">
    <property type="entry name" value="Uncharacterised_HicB"/>
</dbReference>
<dbReference type="EMBL" id="CP072800">
    <property type="protein sequence ID" value="QTR51483.1"/>
    <property type="molecule type" value="Genomic_DNA"/>
</dbReference>
<dbReference type="RefSeq" id="WP_210229935.1">
    <property type="nucleotide sequence ID" value="NZ_CP072800.1"/>
</dbReference>
<dbReference type="SUPFAM" id="SSF47598">
    <property type="entry name" value="Ribbon-helix-helix"/>
    <property type="match status" value="1"/>
</dbReference>
<dbReference type="Proteomes" id="UP000672027">
    <property type="component" value="Chromosome"/>
</dbReference>